<reference evidence="2" key="1">
    <citation type="submission" date="2020-06" db="EMBL/GenBank/DDBJ databases">
        <title>Draft genome sequences of strains closely related to Aspergillus parafelis and Aspergillus hiratsukae.</title>
        <authorList>
            <person name="Dos Santos R.A.C."/>
            <person name="Rivero-Menendez O."/>
            <person name="Steenwyk J.L."/>
            <person name="Mead M.E."/>
            <person name="Goldman G.H."/>
            <person name="Alastruey-Izquierdo A."/>
            <person name="Rokas A."/>
        </authorList>
    </citation>
    <scope>NUCLEOTIDE SEQUENCE</scope>
    <source>
        <strain evidence="2">CNM-CM6106</strain>
    </source>
</reference>
<accession>A0A8H6Q2Q1</accession>
<proteinExistence type="predicted"/>
<dbReference type="EMBL" id="JACBAF010002169">
    <property type="protein sequence ID" value="KAF7165386.1"/>
    <property type="molecule type" value="Genomic_DNA"/>
</dbReference>
<evidence type="ECO:0000313" key="3">
    <source>
        <dbReference type="Proteomes" id="UP000662466"/>
    </source>
</evidence>
<sequence>MDQAEFRARWDYAKELNIRFLGPAPSSQWPDAHRRLFEDIQKLGNQKYSSFNETVSVDSIDKPWRRQTKQRAARLVQQSQISREDRKNEAGWRFSIEPEVLHRFTVEVTCSRCRSRLWKSEIEAAVQSSQPFAQSLEARRRRREPCRCADQWSYNSGYENGVNMLFSDRAQAAIKHDPPLPIEGRKRGQVSEEPDRIYGLRDTGSLKKVLDSINKHTAGVANVKTVRDTIEVSPFYDEGEQLLFPFLIMEAKSGKHGDMAAVEMQTAFCIRRLLKLQLELRNAGEYAGGMFEPLVWFLSWSGERWNVAGCFVKDACGSIEWVTVNLWSGDLTGEDGALQLLLIIDYIFDWARDVYRLSLLTQLSSLSTECIPDSDPDILSTIERGSTVLTSLPNDPLDFPSQTVPLFMALYITEHDVDPFRLSFTSEESYRETKIEMSSLLEDSWRCVPDTLYGIEEAWTRTSRSAASSYAPDRSPFFFVRFTFRMFVASDWQPVRQLVCLAISSRAVAQLWGNDRLIVFNRAHLYTSREMERLLNFLKSPSTLDTLAAAISMQCLTNTSRKRAGPIAPSLFGFKRDDSISILKLVSSVLESHTIGRRLSPDSYLRYSHMQCKQSLYTEGPKVWPHLEQLSLHSNGTVLVDCEEKMSGIPRRCLYIVEGSYEAADVVHLVDRMSYEGAYYSAIPLCPSHDPTEYLAYINRPIDHSRYWRTEKNGESFHSWISALQELISTASILHGSSSFPILLLSSDEEPSDDDNNESTQITVAWKEDS</sequence>
<organism evidence="2 3">
    <name type="scientific">Aspergillus hiratsukae</name>
    <dbReference type="NCBI Taxonomy" id="1194566"/>
    <lineage>
        <taxon>Eukaryota</taxon>
        <taxon>Fungi</taxon>
        <taxon>Dikarya</taxon>
        <taxon>Ascomycota</taxon>
        <taxon>Pezizomycotina</taxon>
        <taxon>Eurotiomycetes</taxon>
        <taxon>Eurotiomycetidae</taxon>
        <taxon>Eurotiales</taxon>
        <taxon>Aspergillaceae</taxon>
        <taxon>Aspergillus</taxon>
        <taxon>Aspergillus subgen. Fumigati</taxon>
    </lineage>
</organism>
<gene>
    <name evidence="2" type="ORF">CNMCM6106_001576</name>
</gene>
<protein>
    <submittedName>
        <fullName evidence="2">Uncharacterized protein</fullName>
    </submittedName>
</protein>
<evidence type="ECO:0000313" key="2">
    <source>
        <dbReference type="EMBL" id="KAF7165386.1"/>
    </source>
</evidence>
<dbReference type="AlphaFoldDB" id="A0A8H6Q2Q1"/>
<name>A0A8H6Q2Q1_9EURO</name>
<evidence type="ECO:0000256" key="1">
    <source>
        <dbReference type="SAM" id="MobiDB-lite"/>
    </source>
</evidence>
<comment type="caution">
    <text evidence="2">The sequence shown here is derived from an EMBL/GenBank/DDBJ whole genome shotgun (WGS) entry which is preliminary data.</text>
</comment>
<feature type="compositionally biased region" description="Acidic residues" evidence="1">
    <location>
        <begin position="747"/>
        <end position="757"/>
    </location>
</feature>
<dbReference type="Proteomes" id="UP000662466">
    <property type="component" value="Unassembled WGS sequence"/>
</dbReference>
<feature type="region of interest" description="Disordered" evidence="1">
    <location>
        <begin position="746"/>
        <end position="770"/>
    </location>
</feature>